<evidence type="ECO:0000313" key="2">
    <source>
        <dbReference type="WBParaSite" id="nRc.2.0.1.t24213-RA"/>
    </source>
</evidence>
<reference evidence="2" key="1">
    <citation type="submission" date="2022-11" db="UniProtKB">
        <authorList>
            <consortium name="WormBaseParasite"/>
        </authorList>
    </citation>
    <scope>IDENTIFICATION</scope>
</reference>
<keyword evidence="1" id="KW-1185">Reference proteome</keyword>
<accession>A0A915JCH9</accession>
<dbReference type="WBParaSite" id="nRc.2.0.1.t24213-RA">
    <property type="protein sequence ID" value="nRc.2.0.1.t24213-RA"/>
    <property type="gene ID" value="nRc.2.0.1.g24213"/>
</dbReference>
<dbReference type="Proteomes" id="UP000887565">
    <property type="component" value="Unplaced"/>
</dbReference>
<name>A0A915JCH9_ROMCU</name>
<proteinExistence type="predicted"/>
<evidence type="ECO:0000313" key="1">
    <source>
        <dbReference type="Proteomes" id="UP000887565"/>
    </source>
</evidence>
<dbReference type="AlphaFoldDB" id="A0A915JCH9"/>
<organism evidence="1 2">
    <name type="scientific">Romanomermis culicivorax</name>
    <name type="common">Nematode worm</name>
    <dbReference type="NCBI Taxonomy" id="13658"/>
    <lineage>
        <taxon>Eukaryota</taxon>
        <taxon>Metazoa</taxon>
        <taxon>Ecdysozoa</taxon>
        <taxon>Nematoda</taxon>
        <taxon>Enoplea</taxon>
        <taxon>Dorylaimia</taxon>
        <taxon>Mermithida</taxon>
        <taxon>Mermithoidea</taxon>
        <taxon>Mermithidae</taxon>
        <taxon>Romanomermis</taxon>
    </lineage>
</organism>
<sequence>MAGLIDNIEELSSEAIMHRGEVANFSPEPNGTINNLITIGLYQHILHRYYWLPWSAISFIEEVEGGLGIIAGRGDGGGYIIALSGESRCCTLKFTCLSAMVRVLFPKSNMAPMFSCAKKSMPIMMVALGDTNAIRSTFSCVGRLGVVAGGNCTGGLPASTSNEKAAFHLD</sequence>
<protein>
    <submittedName>
        <fullName evidence="2">Uncharacterized protein</fullName>
    </submittedName>
</protein>